<sequence length="165" mass="19192">MNPLNLAYINRLAPYKVWTENGRDYLIETSRGQIFVIGFMDDYSIWQTGAYQFTINNQSHQPSPLDFKLRETILLLIEAFFSANPDILLYICETGDGKQALRSRLFVRWFNTYSHRDAYILETAEVMEGKTKNFAALIVQKSNPRLIEIVSEFKETINILTNKPE</sequence>
<dbReference type="InterPro" id="IPR046167">
    <property type="entry name" value="DUF6169"/>
</dbReference>
<evidence type="ECO:0000313" key="1">
    <source>
        <dbReference type="EMBL" id="MBE6271124.1"/>
    </source>
</evidence>
<gene>
    <name evidence="1" type="ORF">E7101_09250</name>
</gene>
<name>A0A9D5P1L2_XYLRU</name>
<reference evidence="1" key="1">
    <citation type="submission" date="2019-04" db="EMBL/GenBank/DDBJ databases">
        <title>Evolution of Biomass-Degrading Anaerobic Consortia Revealed by Metagenomics.</title>
        <authorList>
            <person name="Peng X."/>
        </authorList>
    </citation>
    <scope>NUCLEOTIDE SEQUENCE</scope>
    <source>
        <strain evidence="1">SIG140</strain>
    </source>
</reference>
<comment type="caution">
    <text evidence="1">The sequence shown here is derived from an EMBL/GenBank/DDBJ whole genome shotgun (WGS) entry which is preliminary data.</text>
</comment>
<accession>A0A9D5P1L2</accession>
<protein>
    <submittedName>
        <fullName evidence="1">Uncharacterized protein</fullName>
    </submittedName>
</protein>
<dbReference type="AlphaFoldDB" id="A0A9D5P1L2"/>
<dbReference type="EMBL" id="SUYC01000009">
    <property type="protein sequence ID" value="MBE6271124.1"/>
    <property type="molecule type" value="Genomic_DNA"/>
</dbReference>
<dbReference type="Proteomes" id="UP000806522">
    <property type="component" value="Unassembled WGS sequence"/>
</dbReference>
<dbReference type="Pfam" id="PF19666">
    <property type="entry name" value="DUF6169"/>
    <property type="match status" value="1"/>
</dbReference>
<proteinExistence type="predicted"/>
<evidence type="ECO:0000313" key="2">
    <source>
        <dbReference type="Proteomes" id="UP000806522"/>
    </source>
</evidence>
<organism evidence="1 2">
    <name type="scientific">Xylanibacter ruminicola</name>
    <name type="common">Prevotella ruminicola</name>
    <dbReference type="NCBI Taxonomy" id="839"/>
    <lineage>
        <taxon>Bacteria</taxon>
        <taxon>Pseudomonadati</taxon>
        <taxon>Bacteroidota</taxon>
        <taxon>Bacteroidia</taxon>
        <taxon>Bacteroidales</taxon>
        <taxon>Prevotellaceae</taxon>
        <taxon>Xylanibacter</taxon>
    </lineage>
</organism>